<reference evidence="3" key="1">
    <citation type="submission" date="2022-01" db="EMBL/GenBank/DDBJ databases">
        <authorList>
            <person name="Criscuolo A."/>
        </authorList>
    </citation>
    <scope>NUCLEOTIDE SEQUENCE</scope>
    <source>
        <strain evidence="3">CIP111892</strain>
    </source>
</reference>
<evidence type="ECO:0000259" key="2">
    <source>
        <dbReference type="Pfam" id="PF00117"/>
    </source>
</evidence>
<keyword evidence="1" id="KW-0315">Glutamine amidotransferase</keyword>
<gene>
    <name evidence="3" type="primary">pabA</name>
    <name evidence="3" type="ORF">PAECIP111892_05640</name>
</gene>
<evidence type="ECO:0000313" key="3">
    <source>
        <dbReference type="EMBL" id="CAH1225644.1"/>
    </source>
</evidence>
<name>A0ABM9CXV3_9BACL</name>
<dbReference type="PANTHER" id="PTHR43418:SF4">
    <property type="entry name" value="MULTIFUNCTIONAL TRYPTOPHAN BIOSYNTHESIS PROTEIN"/>
    <property type="match status" value="1"/>
</dbReference>
<comment type="caution">
    <text evidence="3">The sequence shown here is derived from an EMBL/GenBank/DDBJ whole genome shotgun (WGS) entry which is preliminary data.</text>
</comment>
<dbReference type="SUPFAM" id="SSF52317">
    <property type="entry name" value="Class I glutamine amidotransferase-like"/>
    <property type="match status" value="1"/>
</dbReference>
<dbReference type="Pfam" id="PF00117">
    <property type="entry name" value="GATase"/>
    <property type="match status" value="1"/>
</dbReference>
<feature type="domain" description="Glutamine amidotransferase" evidence="2">
    <location>
        <begin position="3"/>
        <end position="186"/>
    </location>
</feature>
<dbReference type="EMBL" id="CAKMMG010000017">
    <property type="protein sequence ID" value="CAH1225644.1"/>
    <property type="molecule type" value="Genomic_DNA"/>
</dbReference>
<accession>A0ABM9CXV3</accession>
<dbReference type="InterPro" id="IPR029062">
    <property type="entry name" value="Class_I_gatase-like"/>
</dbReference>
<dbReference type="InterPro" id="IPR017926">
    <property type="entry name" value="GATASE"/>
</dbReference>
<organism evidence="3 4">
    <name type="scientific">Paenibacillus auburnensis</name>
    <dbReference type="NCBI Taxonomy" id="2905649"/>
    <lineage>
        <taxon>Bacteria</taxon>
        <taxon>Bacillati</taxon>
        <taxon>Bacillota</taxon>
        <taxon>Bacilli</taxon>
        <taxon>Bacillales</taxon>
        <taxon>Paenibacillaceae</taxon>
        <taxon>Paenibacillus</taxon>
    </lineage>
</organism>
<dbReference type="PRINTS" id="PR00096">
    <property type="entry name" value="GATASE"/>
</dbReference>
<keyword evidence="3" id="KW-0032">Aminotransferase</keyword>
<evidence type="ECO:0000313" key="4">
    <source>
        <dbReference type="Proteomes" id="UP000838324"/>
    </source>
</evidence>
<dbReference type="EC" id="2.6.1.85" evidence="3"/>
<dbReference type="NCBIfam" id="TIGR00566">
    <property type="entry name" value="trpG_papA"/>
    <property type="match status" value="1"/>
</dbReference>
<dbReference type="PRINTS" id="PR00097">
    <property type="entry name" value="ANTSNTHASEII"/>
</dbReference>
<dbReference type="InterPro" id="IPR050472">
    <property type="entry name" value="Anth_synth/Amidotransfase"/>
</dbReference>
<protein>
    <submittedName>
        <fullName evidence="3">Aminodeoxychorismate/anthranilate synthase component 2</fullName>
        <ecNumber evidence="3">2.6.1.85</ecNumber>
    </submittedName>
</protein>
<keyword evidence="4" id="KW-1185">Reference proteome</keyword>
<proteinExistence type="predicted"/>
<evidence type="ECO:0000256" key="1">
    <source>
        <dbReference type="ARBA" id="ARBA00022962"/>
    </source>
</evidence>
<dbReference type="Proteomes" id="UP000838324">
    <property type="component" value="Unassembled WGS sequence"/>
</dbReference>
<dbReference type="PANTHER" id="PTHR43418">
    <property type="entry name" value="MULTIFUNCTIONAL TRYPTOPHAN BIOSYNTHESIS PROTEIN-RELATED"/>
    <property type="match status" value="1"/>
</dbReference>
<dbReference type="RefSeq" id="WP_236337491.1">
    <property type="nucleotide sequence ID" value="NZ_CAKMMG010000017.1"/>
</dbReference>
<dbReference type="Gene3D" id="3.40.50.880">
    <property type="match status" value="1"/>
</dbReference>
<keyword evidence="3" id="KW-0808">Transferase</keyword>
<dbReference type="InterPro" id="IPR006221">
    <property type="entry name" value="TrpG/PapA_dom"/>
</dbReference>
<sequence>MILVIDNYDSFTYNLVQYLGELGEEVKVHRNDEITIQEIEEMAPDHILISPGPCTPNEAGISLELLQHFKGVIPIFGVCLGHQAIGQAFGGNVIRAERLMHGKTSPIYHNGTSVFEGLESPFTATRYHSLIVERESLPDCLEITAETAEGEIMALRHKEYPIEGVQFHPESIITDHGHTMLRNFLKRRAGEPA</sequence>
<dbReference type="PRINTS" id="PR00099">
    <property type="entry name" value="CPSGATASE"/>
</dbReference>
<dbReference type="GO" id="GO:0046820">
    <property type="term" value="F:4-amino-4-deoxychorismate synthase activity"/>
    <property type="evidence" value="ECO:0007669"/>
    <property type="project" value="UniProtKB-EC"/>
</dbReference>
<dbReference type="CDD" id="cd01743">
    <property type="entry name" value="GATase1_Anthranilate_Synthase"/>
    <property type="match status" value="1"/>
</dbReference>
<dbReference type="NCBIfam" id="NF005799">
    <property type="entry name" value="PRK07649.1"/>
    <property type="match status" value="1"/>
</dbReference>
<dbReference type="PROSITE" id="PS51273">
    <property type="entry name" value="GATASE_TYPE_1"/>
    <property type="match status" value="1"/>
</dbReference>